<evidence type="ECO:0000256" key="1">
    <source>
        <dbReference type="ARBA" id="ARBA00004191"/>
    </source>
</evidence>
<dbReference type="GeneID" id="28848669"/>
<feature type="region of interest" description="Disordered" evidence="11">
    <location>
        <begin position="109"/>
        <end position="147"/>
    </location>
</feature>
<evidence type="ECO:0000256" key="10">
    <source>
        <dbReference type="ARBA" id="ARBA00023326"/>
    </source>
</evidence>
<keyword evidence="8" id="KW-0326">Glycosidase</keyword>
<dbReference type="EMBL" id="LSBJ02000005">
    <property type="protein sequence ID" value="OAQ64167.1"/>
    <property type="molecule type" value="Genomic_DNA"/>
</dbReference>
<comment type="caution">
    <text evidence="13">The sequence shown here is derived from an EMBL/GenBank/DDBJ whole genome shotgun (WGS) entry which is preliminary data.</text>
</comment>
<dbReference type="GO" id="GO:0016798">
    <property type="term" value="F:hydrolase activity, acting on glycosyl bonds"/>
    <property type="evidence" value="ECO:0007669"/>
    <property type="project" value="UniProtKB-KW"/>
</dbReference>
<sequence>MKNLVQLTIAATLAIGVTANSHQHLHRHVKKDTGSKVEKRAPDGVVWVAGPTKTVYQLDGTILPADKAEAGLKNGELVAIGETTPTYTPPPPPKPTSTKVQKLGAQFIEQSSAPPPPKSTAPPPPPKNSPAPKPSPPSGGTGLDAKFPSGKVKCTDFPSEYGAVALDYLQLGGYSGIQNVPGFSLKVSLSISTIHTGVAGDKCKSGGMCSYSCPPGYQKTQWSSAQGATGQSIGGLYCNDEGYLELTRPTVPYLCEKGAGGVYVKNDLKTVVSTCRTDYPGTESMVIPTELQAGQTLPLTNPDSATYYKWDGKDTTAQYYVNKRGVAAQDCCVWNCLKDPKACGNWAPINIGVGKSASGITYLSIFPNAPTSIAKLDFNIEITGDVSIKCAYVNGQFVGGSSNGCTTGMQPGGKAVIRYY</sequence>
<name>A0A179FFI2_METCM</name>
<keyword evidence="4" id="KW-0964">Secreted</keyword>
<keyword evidence="7" id="KW-0119">Carbohydrate metabolism</keyword>
<dbReference type="PANTHER" id="PTHR31316">
    <property type="entry name" value="BETA-GLUCOSIDASE-LIKE PROTEIN NCA3, MITOCHONDRIAL-RELATED"/>
    <property type="match status" value="1"/>
</dbReference>
<comment type="similarity">
    <text evidence="2">Belongs to the SUN family.</text>
</comment>
<evidence type="ECO:0000256" key="6">
    <source>
        <dbReference type="ARBA" id="ARBA00022801"/>
    </source>
</evidence>
<protein>
    <submittedName>
        <fullName evidence="13">SUN family protein</fullName>
    </submittedName>
</protein>
<evidence type="ECO:0000256" key="9">
    <source>
        <dbReference type="ARBA" id="ARBA00023316"/>
    </source>
</evidence>
<dbReference type="KEGG" id="pchm:VFPPC_05487"/>
<evidence type="ECO:0000256" key="11">
    <source>
        <dbReference type="SAM" id="MobiDB-lite"/>
    </source>
</evidence>
<evidence type="ECO:0000256" key="5">
    <source>
        <dbReference type="ARBA" id="ARBA00022729"/>
    </source>
</evidence>
<dbReference type="RefSeq" id="XP_018141481.1">
    <property type="nucleotide sequence ID" value="XM_018284675.1"/>
</dbReference>
<evidence type="ECO:0000256" key="12">
    <source>
        <dbReference type="SAM" id="SignalP"/>
    </source>
</evidence>
<evidence type="ECO:0000256" key="4">
    <source>
        <dbReference type="ARBA" id="ARBA00022525"/>
    </source>
</evidence>
<dbReference type="InterPro" id="IPR051526">
    <property type="entry name" value="Beta-Glucosidase_SUN"/>
</dbReference>
<keyword evidence="9" id="KW-0961">Cell wall biogenesis/degradation</keyword>
<evidence type="ECO:0000256" key="3">
    <source>
        <dbReference type="ARBA" id="ARBA00022512"/>
    </source>
</evidence>
<feature type="region of interest" description="Disordered" evidence="11">
    <location>
        <begin position="81"/>
        <end position="100"/>
    </location>
</feature>
<dbReference type="PANTHER" id="PTHR31316:SF0">
    <property type="entry name" value="SECRETED BETA-GLUCOSIDASE SIM1-RELATED"/>
    <property type="match status" value="1"/>
</dbReference>
<dbReference type="Pfam" id="PF03856">
    <property type="entry name" value="SUN"/>
    <property type="match status" value="1"/>
</dbReference>
<dbReference type="Proteomes" id="UP000078397">
    <property type="component" value="Unassembled WGS sequence"/>
</dbReference>
<keyword evidence="14" id="KW-1185">Reference proteome</keyword>
<dbReference type="AlphaFoldDB" id="A0A179FFI2"/>
<feature type="signal peptide" evidence="12">
    <location>
        <begin position="1"/>
        <end position="19"/>
    </location>
</feature>
<proteinExistence type="inferred from homology"/>
<keyword evidence="3" id="KW-0134">Cell wall</keyword>
<evidence type="ECO:0000313" key="13">
    <source>
        <dbReference type="EMBL" id="OAQ64167.1"/>
    </source>
</evidence>
<feature type="compositionally biased region" description="Pro residues" evidence="11">
    <location>
        <begin position="113"/>
        <end position="137"/>
    </location>
</feature>
<organism evidence="13 14">
    <name type="scientific">Pochonia chlamydosporia 170</name>
    <dbReference type="NCBI Taxonomy" id="1380566"/>
    <lineage>
        <taxon>Eukaryota</taxon>
        <taxon>Fungi</taxon>
        <taxon>Dikarya</taxon>
        <taxon>Ascomycota</taxon>
        <taxon>Pezizomycotina</taxon>
        <taxon>Sordariomycetes</taxon>
        <taxon>Hypocreomycetidae</taxon>
        <taxon>Hypocreales</taxon>
        <taxon>Clavicipitaceae</taxon>
        <taxon>Pochonia</taxon>
    </lineage>
</organism>
<keyword evidence="6" id="KW-0378">Hydrolase</keyword>
<feature type="chain" id="PRO_5008101616" evidence="12">
    <location>
        <begin position="20"/>
        <end position="420"/>
    </location>
</feature>
<dbReference type="GO" id="GO:0000272">
    <property type="term" value="P:polysaccharide catabolic process"/>
    <property type="evidence" value="ECO:0007669"/>
    <property type="project" value="UniProtKB-KW"/>
</dbReference>
<evidence type="ECO:0000256" key="8">
    <source>
        <dbReference type="ARBA" id="ARBA00023295"/>
    </source>
</evidence>
<evidence type="ECO:0000256" key="2">
    <source>
        <dbReference type="ARBA" id="ARBA00010579"/>
    </source>
</evidence>
<evidence type="ECO:0000256" key="7">
    <source>
        <dbReference type="ARBA" id="ARBA00023277"/>
    </source>
</evidence>
<dbReference type="GO" id="GO:0031505">
    <property type="term" value="P:fungal-type cell wall organization"/>
    <property type="evidence" value="ECO:0007669"/>
    <property type="project" value="TreeGrafter"/>
</dbReference>
<keyword evidence="10" id="KW-0624">Polysaccharide degradation</keyword>
<keyword evidence="5 12" id="KW-0732">Signal</keyword>
<evidence type="ECO:0000313" key="14">
    <source>
        <dbReference type="Proteomes" id="UP000078397"/>
    </source>
</evidence>
<dbReference type="GO" id="GO:0009277">
    <property type="term" value="C:fungal-type cell wall"/>
    <property type="evidence" value="ECO:0007669"/>
    <property type="project" value="TreeGrafter"/>
</dbReference>
<gene>
    <name evidence="13" type="ORF">VFPPC_05487</name>
</gene>
<dbReference type="GO" id="GO:0009986">
    <property type="term" value="C:cell surface"/>
    <property type="evidence" value="ECO:0007669"/>
    <property type="project" value="TreeGrafter"/>
</dbReference>
<dbReference type="InterPro" id="IPR005556">
    <property type="entry name" value="SUN"/>
</dbReference>
<dbReference type="OrthoDB" id="5339822at2759"/>
<reference evidence="13 14" key="1">
    <citation type="journal article" date="2016" name="PLoS Pathog.">
        <title>Biosynthesis of antibiotic leucinostatins in bio-control fungus Purpureocillium lilacinum and their inhibition on phytophthora revealed by genome mining.</title>
        <authorList>
            <person name="Wang G."/>
            <person name="Liu Z."/>
            <person name="Lin R."/>
            <person name="Li E."/>
            <person name="Mao Z."/>
            <person name="Ling J."/>
            <person name="Yang Y."/>
            <person name="Yin W.B."/>
            <person name="Xie B."/>
        </authorList>
    </citation>
    <scope>NUCLEOTIDE SEQUENCE [LARGE SCALE GENOMIC DNA]</scope>
    <source>
        <strain evidence="13">170</strain>
    </source>
</reference>
<comment type="subcellular location">
    <subcellularLocation>
        <location evidence="1">Secreted</location>
        <location evidence="1">Cell wall</location>
    </subcellularLocation>
</comment>
<accession>A0A179FFI2</accession>